<dbReference type="VEuPathDB" id="FungiDB:PV06_07376"/>
<dbReference type="Pfam" id="PF08240">
    <property type="entry name" value="ADH_N"/>
    <property type="match status" value="1"/>
</dbReference>
<evidence type="ECO:0000256" key="5">
    <source>
        <dbReference type="ARBA" id="ARBA00023002"/>
    </source>
</evidence>
<dbReference type="InterPro" id="IPR013154">
    <property type="entry name" value="ADH-like_N"/>
</dbReference>
<evidence type="ECO:0000313" key="8">
    <source>
        <dbReference type="Proteomes" id="UP000053342"/>
    </source>
</evidence>
<evidence type="ECO:0000256" key="1">
    <source>
        <dbReference type="ARBA" id="ARBA00001947"/>
    </source>
</evidence>
<keyword evidence="4" id="KW-0862">Zinc</keyword>
<dbReference type="GO" id="GO:0008270">
    <property type="term" value="F:zinc ion binding"/>
    <property type="evidence" value="ECO:0007669"/>
    <property type="project" value="InterPro"/>
</dbReference>
<evidence type="ECO:0000256" key="4">
    <source>
        <dbReference type="ARBA" id="ARBA00022833"/>
    </source>
</evidence>
<dbReference type="CDD" id="cd08233">
    <property type="entry name" value="butanediol_DH_like"/>
    <property type="match status" value="1"/>
</dbReference>
<comment type="similarity">
    <text evidence="2">Belongs to the zinc-containing alcohol dehydrogenase family.</text>
</comment>
<keyword evidence="3" id="KW-0479">Metal-binding</keyword>
<reference evidence="7 8" key="1">
    <citation type="submission" date="2015-01" db="EMBL/GenBank/DDBJ databases">
        <title>The Genome Sequence of Exophiala oligosperma CBS72588.</title>
        <authorList>
            <consortium name="The Broad Institute Genomics Platform"/>
            <person name="Cuomo C."/>
            <person name="de Hoog S."/>
            <person name="Gorbushina A."/>
            <person name="Stielow B."/>
            <person name="Teixiera M."/>
            <person name="Abouelleil A."/>
            <person name="Chapman S.B."/>
            <person name="Priest M."/>
            <person name="Young S.K."/>
            <person name="Wortman J."/>
            <person name="Nusbaum C."/>
            <person name="Birren B."/>
        </authorList>
    </citation>
    <scope>NUCLEOTIDE SEQUENCE [LARGE SCALE GENOMIC DNA]</scope>
    <source>
        <strain evidence="7 8">CBS 72588</strain>
    </source>
</reference>
<protein>
    <recommendedName>
        <fullName evidence="6">Alcohol dehydrogenase-like N-terminal domain-containing protein</fullName>
    </recommendedName>
</protein>
<comment type="cofactor">
    <cofactor evidence="1">
        <name>Zn(2+)</name>
        <dbReference type="ChEBI" id="CHEBI:29105"/>
    </cofactor>
</comment>
<dbReference type="Proteomes" id="UP000053342">
    <property type="component" value="Unassembled WGS sequence"/>
</dbReference>
<evidence type="ECO:0000256" key="2">
    <source>
        <dbReference type="ARBA" id="ARBA00008072"/>
    </source>
</evidence>
<dbReference type="InterPro" id="IPR002328">
    <property type="entry name" value="ADH_Zn_CS"/>
</dbReference>
<evidence type="ECO:0000259" key="6">
    <source>
        <dbReference type="Pfam" id="PF08240"/>
    </source>
</evidence>
<gene>
    <name evidence="7" type="ORF">PV06_07376</name>
</gene>
<dbReference type="InterPro" id="IPR036291">
    <property type="entry name" value="NAD(P)-bd_dom_sf"/>
</dbReference>
<dbReference type="RefSeq" id="XP_016260366.1">
    <property type="nucleotide sequence ID" value="XM_016408612.1"/>
</dbReference>
<dbReference type="GO" id="GO:0005737">
    <property type="term" value="C:cytoplasm"/>
    <property type="evidence" value="ECO:0007669"/>
    <property type="project" value="TreeGrafter"/>
</dbReference>
<dbReference type="Gene3D" id="3.90.180.10">
    <property type="entry name" value="Medium-chain alcohol dehydrogenases, catalytic domain"/>
    <property type="match status" value="2"/>
</dbReference>
<dbReference type="SUPFAM" id="SSF50129">
    <property type="entry name" value="GroES-like"/>
    <property type="match status" value="1"/>
</dbReference>
<name>A0A0D2DCH2_9EURO</name>
<dbReference type="PANTHER" id="PTHR43161">
    <property type="entry name" value="SORBITOL DEHYDROGENASE"/>
    <property type="match status" value="1"/>
</dbReference>
<feature type="domain" description="Alcohol dehydrogenase-like N-terminal" evidence="6">
    <location>
        <begin position="29"/>
        <end position="156"/>
    </location>
</feature>
<dbReference type="HOGENOM" id="CLU_026673_11_0_1"/>
<evidence type="ECO:0000256" key="3">
    <source>
        <dbReference type="ARBA" id="ARBA00022723"/>
    </source>
</evidence>
<dbReference type="SUPFAM" id="SSF51735">
    <property type="entry name" value="NAD(P)-binding Rossmann-fold domains"/>
    <property type="match status" value="1"/>
</dbReference>
<dbReference type="PROSITE" id="PS00059">
    <property type="entry name" value="ADH_ZINC"/>
    <property type="match status" value="1"/>
</dbReference>
<dbReference type="OrthoDB" id="3941538at2759"/>
<dbReference type="GO" id="GO:0000721">
    <property type="term" value="F:(R,R)-butanediol dehydrogenase activity"/>
    <property type="evidence" value="ECO:0007669"/>
    <property type="project" value="TreeGrafter"/>
</dbReference>
<sequence length="330" mass="35428">MLKSEGVLSLRFHSRGDLQLDTVRPLPCGPDEVRLKIAYCGICGTDIHEFQGGPIFPPQPGSKNQFTEVELPVTMGHEMSGTVIEKGPAVQDLDVGQEVCVNPSLDDRHFGADPCPSCQAGRINLCKRWCCYGLNANGGGFSEEIVVKSYNCLVLPEGVSPKAGQDALVLGAGPIGLAILLGLRAQGVNKVVVSEVAEQRALQAKKFGADMVVNPLKNAVTANDRLQSTLDTALAATKPGGTIFNVAIHEKPLMLNLNDIAILEKKLLGGICYTHEDWERVLDALKKGDLPFEQMITAIVPLKDVVHGGFQELIRNKAAHVKILIQPTAA</sequence>
<dbReference type="GO" id="GO:0034079">
    <property type="term" value="P:butanediol biosynthetic process"/>
    <property type="evidence" value="ECO:0007669"/>
    <property type="project" value="TreeGrafter"/>
</dbReference>
<organism evidence="7 8">
    <name type="scientific">Exophiala oligosperma</name>
    <dbReference type="NCBI Taxonomy" id="215243"/>
    <lineage>
        <taxon>Eukaryota</taxon>
        <taxon>Fungi</taxon>
        <taxon>Dikarya</taxon>
        <taxon>Ascomycota</taxon>
        <taxon>Pezizomycotina</taxon>
        <taxon>Eurotiomycetes</taxon>
        <taxon>Chaetothyriomycetidae</taxon>
        <taxon>Chaetothyriales</taxon>
        <taxon>Herpotrichiellaceae</taxon>
        <taxon>Exophiala</taxon>
    </lineage>
</organism>
<accession>A0A0D2DCH2</accession>
<dbReference type="Gene3D" id="3.40.50.720">
    <property type="entry name" value="NAD(P)-binding Rossmann-like Domain"/>
    <property type="match status" value="1"/>
</dbReference>
<dbReference type="STRING" id="215243.A0A0D2DCH2"/>
<keyword evidence="5" id="KW-0560">Oxidoreductase</keyword>
<evidence type="ECO:0000313" key="7">
    <source>
        <dbReference type="EMBL" id="KIW40150.1"/>
    </source>
</evidence>
<dbReference type="EMBL" id="KN847338">
    <property type="protein sequence ID" value="KIW40150.1"/>
    <property type="molecule type" value="Genomic_DNA"/>
</dbReference>
<proteinExistence type="inferred from homology"/>
<dbReference type="AlphaFoldDB" id="A0A0D2DCH2"/>
<keyword evidence="8" id="KW-1185">Reference proteome</keyword>
<dbReference type="GeneID" id="27359450"/>
<dbReference type="PANTHER" id="PTHR43161:SF23">
    <property type="entry name" value="(R,R)-BUTANEDIOL DEHYDROGENASE-RELATED"/>
    <property type="match status" value="1"/>
</dbReference>
<dbReference type="InterPro" id="IPR011032">
    <property type="entry name" value="GroES-like_sf"/>
</dbReference>